<keyword evidence="2" id="KW-0805">Transcription regulation</keyword>
<dbReference type="Gene3D" id="3.30.890.10">
    <property type="entry name" value="Methyl-cpg-binding Protein 2, Chain A"/>
    <property type="match status" value="1"/>
</dbReference>
<comment type="subcellular location">
    <subcellularLocation>
        <location evidence="1">Nucleus</location>
    </subcellularLocation>
</comment>
<dbReference type="PANTHER" id="PTHR37701:SF14">
    <property type="entry name" value="METHYL-CPG-BINDING DOMAIN PROTEIN"/>
    <property type="match status" value="1"/>
</dbReference>
<dbReference type="GO" id="GO:0005634">
    <property type="term" value="C:nucleus"/>
    <property type="evidence" value="ECO:0007669"/>
    <property type="project" value="UniProtKB-SubCell"/>
</dbReference>
<keyword evidence="5" id="KW-0539">Nucleus</keyword>
<evidence type="ECO:0000256" key="2">
    <source>
        <dbReference type="ARBA" id="ARBA00023015"/>
    </source>
</evidence>
<evidence type="ECO:0000313" key="9">
    <source>
        <dbReference type="Proteomes" id="UP001359559"/>
    </source>
</evidence>
<evidence type="ECO:0000256" key="4">
    <source>
        <dbReference type="ARBA" id="ARBA00023163"/>
    </source>
</evidence>
<dbReference type="AlphaFoldDB" id="A0AAN9PUW1"/>
<sequence length="893" mass="97923">MLQLKVRRKGERERGVRVRVRVRARLTPLPSNSEIQFAMPMATSEPSTDSLPLIDLRLLSQSELFTLSLSGATPSHIRNYDDSMVPKIDRSIFNESAGSRKQTFSKLRLRKPNSTVPLSSLHTPRIPEPLDEENSQIIGVLEQLFGVESSRNRRNDDVDGRGPVPGSVPVPVPVEFKQPLPQSFPHVPIGGVVEGSQKKRRRGRPRKNENLEERVEDSKAVNGNVEGKSVEFVDRKGVTVDTVVKTEEIVNVKGFVDGGGHVVDSGDPFGEELKRRTQGLETESQLLQFLETLNGEWGSQRKKRRIVPASDLGDSLPAGWKIVVTLLRRAGRAWVVCRRYISPDGHQFESCKEVSAYLLSSSGVEDISRSKSSYTHDMEQVSHSINIASESSVVHSPAGDMKTNANASYSCLGGVTHSNHEKQATVSSSIGRENFNSDMALGIKLGDTAGEAVRDLDHQTEDKQVLMADKNDGSSVQGCSLGEARVCNALNEKLVGAIKASDAACNLYIPLVFSTPFSNNNSDHDQVSDEINAATCIKDDINKFTSQDRNTEHCETVPSGNKQAHVDNNGLGLPVQLVEENIQNMGFERSMLTPNSEEKTLGGKNLEDRHLINSLDMEIRDSKPVEDENQQIICSEVQPEIKALPTNVKMQSSSEGCSLVPSQNDHSMDKTQTSMLKDSAEEIFFDSDLFSSSIDDRPCFQSDYIGNISFSSCTQVVSESDGVDYPPYLKVTRDVNDDHIPPNEEAVTSCFQERGALRDQNCTLDSLLQSSESNLFALTGNQHPSAFHDNVHNFSVGTFDALEAVDVDCMDPLLGSSNVAAVDEYTSANIKQGKSQGSVSVALGGSILFDKRIDDGVTKVNESCSPEKAKKEVEIFQTTECICPNFASCQIDP</sequence>
<evidence type="ECO:0000256" key="5">
    <source>
        <dbReference type="ARBA" id="ARBA00023242"/>
    </source>
</evidence>
<evidence type="ECO:0000256" key="3">
    <source>
        <dbReference type="ARBA" id="ARBA00023125"/>
    </source>
</evidence>
<dbReference type="PROSITE" id="PS50982">
    <property type="entry name" value="MBD"/>
    <property type="match status" value="1"/>
</dbReference>
<organism evidence="8 9">
    <name type="scientific">Clitoria ternatea</name>
    <name type="common">Butterfly pea</name>
    <dbReference type="NCBI Taxonomy" id="43366"/>
    <lineage>
        <taxon>Eukaryota</taxon>
        <taxon>Viridiplantae</taxon>
        <taxon>Streptophyta</taxon>
        <taxon>Embryophyta</taxon>
        <taxon>Tracheophyta</taxon>
        <taxon>Spermatophyta</taxon>
        <taxon>Magnoliopsida</taxon>
        <taxon>eudicotyledons</taxon>
        <taxon>Gunneridae</taxon>
        <taxon>Pentapetalae</taxon>
        <taxon>rosids</taxon>
        <taxon>fabids</taxon>
        <taxon>Fabales</taxon>
        <taxon>Fabaceae</taxon>
        <taxon>Papilionoideae</taxon>
        <taxon>50 kb inversion clade</taxon>
        <taxon>NPAAA clade</taxon>
        <taxon>indigoferoid/millettioid clade</taxon>
        <taxon>Phaseoleae</taxon>
        <taxon>Clitoria</taxon>
    </lineage>
</organism>
<protein>
    <recommendedName>
        <fullName evidence="7">MBD domain-containing protein</fullName>
    </recommendedName>
</protein>
<dbReference type="GO" id="GO:0003677">
    <property type="term" value="F:DNA binding"/>
    <property type="evidence" value="ECO:0007669"/>
    <property type="project" value="UniProtKB-KW"/>
</dbReference>
<dbReference type="EMBL" id="JAYKXN010000002">
    <property type="protein sequence ID" value="KAK7311631.1"/>
    <property type="molecule type" value="Genomic_DNA"/>
</dbReference>
<keyword evidence="9" id="KW-1185">Reference proteome</keyword>
<feature type="region of interest" description="Disordered" evidence="6">
    <location>
        <begin position="177"/>
        <end position="218"/>
    </location>
</feature>
<dbReference type="PANTHER" id="PTHR37701">
    <property type="entry name" value="METHYL-CPG-BINDING DOMAIN-CONTAINING PROTEIN 8"/>
    <property type="match status" value="1"/>
</dbReference>
<feature type="compositionally biased region" description="Basic and acidic residues" evidence="6">
    <location>
        <begin position="206"/>
        <end position="218"/>
    </location>
</feature>
<keyword evidence="4" id="KW-0804">Transcription</keyword>
<proteinExistence type="predicted"/>
<dbReference type="Proteomes" id="UP001359559">
    <property type="component" value="Unassembled WGS sequence"/>
</dbReference>
<evidence type="ECO:0000313" key="8">
    <source>
        <dbReference type="EMBL" id="KAK7311631.1"/>
    </source>
</evidence>
<evidence type="ECO:0000259" key="7">
    <source>
        <dbReference type="PROSITE" id="PS50982"/>
    </source>
</evidence>
<dbReference type="Pfam" id="PF01429">
    <property type="entry name" value="MBD"/>
    <property type="match status" value="1"/>
</dbReference>
<reference evidence="8 9" key="1">
    <citation type="submission" date="2024-01" db="EMBL/GenBank/DDBJ databases">
        <title>The genomes of 5 underutilized Papilionoideae crops provide insights into root nodulation and disease resistance.</title>
        <authorList>
            <person name="Yuan L."/>
        </authorList>
    </citation>
    <scope>NUCLEOTIDE SEQUENCE [LARGE SCALE GENOMIC DNA]</scope>
    <source>
        <strain evidence="8">LY-2023</strain>
        <tissue evidence="8">Leaf</tissue>
    </source>
</reference>
<gene>
    <name evidence="8" type="ORF">RJT34_09893</name>
</gene>
<dbReference type="InterPro" id="IPR037472">
    <property type="entry name" value="MBD8"/>
</dbReference>
<accession>A0AAN9PUW1</accession>
<dbReference type="InterPro" id="IPR001739">
    <property type="entry name" value="Methyl_CpG_DNA-bd"/>
</dbReference>
<comment type="caution">
    <text evidence="8">The sequence shown here is derived from an EMBL/GenBank/DDBJ whole genome shotgun (WGS) entry which is preliminary data.</text>
</comment>
<dbReference type="SUPFAM" id="SSF54171">
    <property type="entry name" value="DNA-binding domain"/>
    <property type="match status" value="1"/>
</dbReference>
<feature type="domain" description="MBD" evidence="7">
    <location>
        <begin position="306"/>
        <end position="379"/>
    </location>
</feature>
<name>A0AAN9PUW1_CLITE</name>
<keyword evidence="3" id="KW-0238">DNA-binding</keyword>
<evidence type="ECO:0000256" key="6">
    <source>
        <dbReference type="SAM" id="MobiDB-lite"/>
    </source>
</evidence>
<evidence type="ECO:0000256" key="1">
    <source>
        <dbReference type="ARBA" id="ARBA00004123"/>
    </source>
</evidence>
<dbReference type="InterPro" id="IPR016177">
    <property type="entry name" value="DNA-bd_dom_sf"/>
</dbReference>